<keyword evidence="11" id="KW-0325">Glycoprotein</keyword>
<dbReference type="EMBL" id="JAPWTJ010001306">
    <property type="protein sequence ID" value="KAJ8972739.1"/>
    <property type="molecule type" value="Genomic_DNA"/>
</dbReference>
<evidence type="ECO:0000256" key="7">
    <source>
        <dbReference type="ARBA" id="ARBA00022989"/>
    </source>
</evidence>
<proteinExistence type="inferred from homology"/>
<name>A0ABQ9J413_9CUCU</name>
<evidence type="ECO:0000256" key="11">
    <source>
        <dbReference type="ARBA" id="ARBA00023180"/>
    </source>
</evidence>
<dbReference type="Pfam" id="PF01130">
    <property type="entry name" value="CD36"/>
    <property type="match status" value="1"/>
</dbReference>
<dbReference type="PANTHER" id="PTHR11923:SF109">
    <property type="entry name" value="SENSORY NEURON MEMBRANE PROTEIN 2"/>
    <property type="match status" value="1"/>
</dbReference>
<comment type="similarity">
    <text evidence="2">Belongs to the CD36 family.</text>
</comment>
<evidence type="ECO:0000256" key="5">
    <source>
        <dbReference type="ARBA" id="ARBA00022692"/>
    </source>
</evidence>
<dbReference type="PANTHER" id="PTHR11923">
    <property type="entry name" value="SCAVENGER RECEPTOR CLASS B TYPE-1 SR-B1"/>
    <property type="match status" value="1"/>
</dbReference>
<keyword evidence="14" id="KW-1185">Reference proteome</keyword>
<keyword evidence="7" id="KW-1133">Transmembrane helix</keyword>
<keyword evidence="5" id="KW-0812">Transmembrane</keyword>
<gene>
    <name evidence="13" type="ORF">NQ317_010228</name>
</gene>
<keyword evidence="9" id="KW-1015">Disulfide bond</keyword>
<reference evidence="13" key="1">
    <citation type="journal article" date="2023" name="Insect Mol. Biol.">
        <title>Genome sequencing provides insights into the evolution of gene families encoding plant cell wall-degrading enzymes in longhorned beetles.</title>
        <authorList>
            <person name="Shin N.R."/>
            <person name="Okamura Y."/>
            <person name="Kirsch R."/>
            <person name="Pauchet Y."/>
        </authorList>
    </citation>
    <scope>NUCLEOTIDE SEQUENCE</scope>
    <source>
        <strain evidence="13">MMC_N1</strain>
    </source>
</reference>
<evidence type="ECO:0000256" key="12">
    <source>
        <dbReference type="ARBA" id="ARBA00040645"/>
    </source>
</evidence>
<evidence type="ECO:0000256" key="9">
    <source>
        <dbReference type="ARBA" id="ARBA00023157"/>
    </source>
</evidence>
<evidence type="ECO:0000256" key="6">
    <source>
        <dbReference type="ARBA" id="ARBA00022725"/>
    </source>
</evidence>
<keyword evidence="4" id="KW-0716">Sensory transduction</keyword>
<keyword evidence="3" id="KW-1003">Cell membrane</keyword>
<dbReference type="Proteomes" id="UP001162164">
    <property type="component" value="Unassembled WGS sequence"/>
</dbReference>
<evidence type="ECO:0000256" key="3">
    <source>
        <dbReference type="ARBA" id="ARBA00022475"/>
    </source>
</evidence>
<evidence type="ECO:0000256" key="2">
    <source>
        <dbReference type="ARBA" id="ARBA00010532"/>
    </source>
</evidence>
<keyword evidence="6" id="KW-0552">Olfaction</keyword>
<evidence type="ECO:0000313" key="14">
    <source>
        <dbReference type="Proteomes" id="UP001162164"/>
    </source>
</evidence>
<evidence type="ECO:0000256" key="1">
    <source>
        <dbReference type="ARBA" id="ARBA00004236"/>
    </source>
</evidence>
<keyword evidence="8" id="KW-0472">Membrane</keyword>
<evidence type="ECO:0000256" key="10">
    <source>
        <dbReference type="ARBA" id="ARBA00023170"/>
    </source>
</evidence>
<evidence type="ECO:0000256" key="4">
    <source>
        <dbReference type="ARBA" id="ARBA00022606"/>
    </source>
</evidence>
<dbReference type="PRINTS" id="PR01609">
    <property type="entry name" value="CD36FAMILY"/>
</dbReference>
<evidence type="ECO:0000313" key="13">
    <source>
        <dbReference type="EMBL" id="KAJ8972739.1"/>
    </source>
</evidence>
<comment type="subcellular location">
    <subcellularLocation>
        <location evidence="1">Cell membrane</location>
    </subcellularLocation>
</comment>
<sequence>MLLWMPIHPKSVQLQKGTIQWDRFVEIPFELDFKVWLFDITNPEDIMNGAKPVLKEVGPYAYKEKKKRNILDTDDTDDTVIYEQELSLEFDESLSGDLKEDDELTLLNPVLLSMSQETNVIERMVLGGCLERIFPPEYNTLFIKIKVRTVLFEGFEFAINSDDVGVACGIVRKKILDKTLKARNIEQIKNGTDENEITSLRFSLLNYRINQPDGMYGVNRGLRDVSQLGNIMRWNNDTKLPFWGRMESINNDTCNKVRGTDSTIYPPYITNDQSLEIFSTDICR</sequence>
<comment type="caution">
    <text evidence="13">The sequence shown here is derived from an EMBL/GenBank/DDBJ whole genome shotgun (WGS) entry which is preliminary data.</text>
</comment>
<accession>A0ABQ9J413</accession>
<keyword evidence="10" id="KW-0675">Receptor</keyword>
<dbReference type="InterPro" id="IPR002159">
    <property type="entry name" value="CD36_fam"/>
</dbReference>
<protein>
    <recommendedName>
        <fullName evidence="12">Sensory neuron membrane protein 2</fullName>
    </recommendedName>
</protein>
<organism evidence="13 14">
    <name type="scientific">Molorchus minor</name>
    <dbReference type="NCBI Taxonomy" id="1323400"/>
    <lineage>
        <taxon>Eukaryota</taxon>
        <taxon>Metazoa</taxon>
        <taxon>Ecdysozoa</taxon>
        <taxon>Arthropoda</taxon>
        <taxon>Hexapoda</taxon>
        <taxon>Insecta</taxon>
        <taxon>Pterygota</taxon>
        <taxon>Neoptera</taxon>
        <taxon>Endopterygota</taxon>
        <taxon>Coleoptera</taxon>
        <taxon>Polyphaga</taxon>
        <taxon>Cucujiformia</taxon>
        <taxon>Chrysomeloidea</taxon>
        <taxon>Cerambycidae</taxon>
        <taxon>Lamiinae</taxon>
        <taxon>Monochamini</taxon>
        <taxon>Molorchus</taxon>
    </lineage>
</organism>
<evidence type="ECO:0000256" key="8">
    <source>
        <dbReference type="ARBA" id="ARBA00023136"/>
    </source>
</evidence>